<accession>A0AA37TKK9</accession>
<name>A0AA37TKK9_9HYPH</name>
<keyword evidence="1" id="KW-0812">Transmembrane</keyword>
<evidence type="ECO:0000313" key="3">
    <source>
        <dbReference type="Proteomes" id="UP001157440"/>
    </source>
</evidence>
<reference evidence="3" key="1">
    <citation type="journal article" date="2019" name="Int. J. Syst. Evol. Microbiol.">
        <title>The Global Catalogue of Microorganisms (GCM) 10K type strain sequencing project: providing services to taxonomists for standard genome sequencing and annotation.</title>
        <authorList>
            <consortium name="The Broad Institute Genomics Platform"/>
            <consortium name="The Broad Institute Genome Sequencing Center for Infectious Disease"/>
            <person name="Wu L."/>
            <person name="Ma J."/>
        </authorList>
    </citation>
    <scope>NUCLEOTIDE SEQUENCE [LARGE SCALE GENOMIC DNA]</scope>
    <source>
        <strain evidence="3">NBRC 103632</strain>
    </source>
</reference>
<organism evidence="2 3">
    <name type="scientific">Methylobacterium tardum</name>
    <dbReference type="NCBI Taxonomy" id="374432"/>
    <lineage>
        <taxon>Bacteria</taxon>
        <taxon>Pseudomonadati</taxon>
        <taxon>Pseudomonadota</taxon>
        <taxon>Alphaproteobacteria</taxon>
        <taxon>Hyphomicrobiales</taxon>
        <taxon>Methylobacteriaceae</taxon>
        <taxon>Methylobacterium</taxon>
    </lineage>
</organism>
<evidence type="ECO:0000313" key="2">
    <source>
        <dbReference type="EMBL" id="GLS73882.1"/>
    </source>
</evidence>
<comment type="caution">
    <text evidence="2">The sequence shown here is derived from an EMBL/GenBank/DDBJ whole genome shotgun (WGS) entry which is preliminary data.</text>
</comment>
<dbReference type="EMBL" id="BSPL01000032">
    <property type="protein sequence ID" value="GLS73882.1"/>
    <property type="molecule type" value="Genomic_DNA"/>
</dbReference>
<evidence type="ECO:0000256" key="1">
    <source>
        <dbReference type="SAM" id="Phobius"/>
    </source>
</evidence>
<proteinExistence type="predicted"/>
<dbReference type="Proteomes" id="UP001157440">
    <property type="component" value="Unassembled WGS sequence"/>
</dbReference>
<keyword evidence="1" id="KW-0472">Membrane</keyword>
<keyword evidence="1" id="KW-1133">Transmembrane helix</keyword>
<sequence length="61" mass="6224">MPASAPPGTIAPADLCSERAAMLDALLLVCAVVAIVGTAIRIGIAATAPSVRPRRITWDDP</sequence>
<gene>
    <name evidence="2" type="ORF">GCM10007890_58970</name>
</gene>
<dbReference type="RefSeq" id="WP_192708444.1">
    <property type="nucleotide sequence ID" value="NZ_BPQZ01000043.1"/>
</dbReference>
<keyword evidence="3" id="KW-1185">Reference proteome</keyword>
<dbReference type="AlphaFoldDB" id="A0AA37TKK9"/>
<protein>
    <submittedName>
        <fullName evidence="2">Uncharacterized protein</fullName>
    </submittedName>
</protein>
<feature type="transmembrane region" description="Helical" evidence="1">
    <location>
        <begin position="25"/>
        <end position="46"/>
    </location>
</feature>